<evidence type="ECO:0000313" key="1">
    <source>
        <dbReference type="EMBL" id="AHB69410.1"/>
    </source>
</evidence>
<dbReference type="HOGENOM" id="CLU_3268813_0_0_6"/>
<dbReference type="AlphaFoldDB" id="V5TXI1"/>
<dbReference type="PATRIC" id="fig|1401659.3.peg.1046"/>
<reference evidence="1 2" key="1">
    <citation type="journal article" date="2014" name="Genome Announc.">
        <title>Complete Genome Sequence of Cronobacter sakazakii Strain CMCC 45402.</title>
        <authorList>
            <person name="Zhao Z."/>
            <person name="Wang L."/>
            <person name="Wang B."/>
            <person name="Liang H."/>
            <person name="Ye Q."/>
            <person name="Zeng M."/>
        </authorList>
    </citation>
    <scope>NUCLEOTIDE SEQUENCE [LARGE SCALE GENOMIC DNA]</scope>
    <source>
        <strain evidence="2">45402</strain>
    </source>
</reference>
<organism evidence="1 2">
    <name type="scientific">Cronobacter malonaticus</name>
    <dbReference type="NCBI Taxonomy" id="413503"/>
    <lineage>
        <taxon>Bacteria</taxon>
        <taxon>Pseudomonadati</taxon>
        <taxon>Pseudomonadota</taxon>
        <taxon>Gammaproteobacteria</taxon>
        <taxon>Enterobacterales</taxon>
        <taxon>Enterobacteriaceae</taxon>
        <taxon>Cronobacter</taxon>
    </lineage>
</organism>
<dbReference type="Proteomes" id="UP000018545">
    <property type="component" value="Chromosome"/>
</dbReference>
<name>V5TXI1_9ENTR</name>
<sequence length="43" mass="5197">MLLQRYILPQSTEKRTVIIYPARFFTQQLLRLCDKWSRDSLPA</sequence>
<gene>
    <name evidence="1" type="ORF">P262_01473</name>
</gene>
<proteinExistence type="predicted"/>
<dbReference type="EMBL" id="CP006731">
    <property type="protein sequence ID" value="AHB69410.1"/>
    <property type="molecule type" value="Genomic_DNA"/>
</dbReference>
<protein>
    <submittedName>
        <fullName evidence="1">Uncharacterized protein</fullName>
    </submittedName>
</protein>
<evidence type="ECO:0000313" key="2">
    <source>
        <dbReference type="Proteomes" id="UP000018545"/>
    </source>
</evidence>
<accession>V5TXI1</accession>
<dbReference type="KEGG" id="csi:P262_01473"/>